<keyword evidence="2" id="KW-0830">Ubiquinone</keyword>
<keyword evidence="2" id="KW-0874">Quinone</keyword>
<protein>
    <recommendedName>
        <fullName evidence="2">NADH-quinone oxidoreductase subunit D</fullName>
        <ecNumber evidence="2">7.1.1.-</ecNumber>
    </recommendedName>
    <alternativeName>
        <fullName evidence="2">NADH dehydrogenase I subunit D</fullName>
    </alternativeName>
    <alternativeName>
        <fullName evidence="2">NDH-1 subunit D</fullName>
    </alternativeName>
</protein>
<evidence type="ECO:0000259" key="4">
    <source>
        <dbReference type="Pfam" id="PF00346"/>
    </source>
</evidence>
<keyword evidence="2" id="KW-0813">Transport</keyword>
<evidence type="ECO:0000256" key="1">
    <source>
        <dbReference type="ARBA" id="ARBA00023136"/>
    </source>
</evidence>
<feature type="domain" description="NADH-quinone oxidoreductase subunit D" evidence="4">
    <location>
        <begin position="137"/>
        <end position="409"/>
    </location>
</feature>
<evidence type="ECO:0000256" key="3">
    <source>
        <dbReference type="SAM" id="Phobius"/>
    </source>
</evidence>
<keyword evidence="2" id="KW-0520">NAD</keyword>
<keyword evidence="3" id="KW-1133">Transmembrane helix</keyword>
<dbReference type="Proteomes" id="UP001240777">
    <property type="component" value="Unassembled WGS sequence"/>
</dbReference>
<gene>
    <name evidence="2 6" type="primary">nuoD</name>
    <name evidence="5" type="ORF">Q5I04_07260</name>
    <name evidence="6" type="ORF">Q5I06_07455</name>
</gene>
<dbReference type="AlphaFoldDB" id="A0AA90PRF9"/>
<comment type="similarity">
    <text evidence="2">Belongs to the complex I 49 kDa subunit family.</text>
</comment>
<proteinExistence type="inferred from homology"/>
<feature type="transmembrane region" description="Helical" evidence="3">
    <location>
        <begin position="124"/>
        <end position="146"/>
    </location>
</feature>
<dbReference type="InterPro" id="IPR001135">
    <property type="entry name" value="NADH_Q_OxRdtase_suD"/>
</dbReference>
<evidence type="ECO:0000313" key="7">
    <source>
        <dbReference type="Proteomes" id="UP001177258"/>
    </source>
</evidence>
<keyword evidence="3" id="KW-0812">Transmembrane</keyword>
<dbReference type="Gene3D" id="1.10.645.10">
    <property type="entry name" value="Cytochrome-c3 Hydrogenase, chain B"/>
    <property type="match status" value="1"/>
</dbReference>
<dbReference type="GO" id="GO:0051287">
    <property type="term" value="F:NAD binding"/>
    <property type="evidence" value="ECO:0007669"/>
    <property type="project" value="InterPro"/>
</dbReference>
<dbReference type="GO" id="GO:0050136">
    <property type="term" value="F:NADH dehydrogenase (quinone) (non-electrogenic) activity"/>
    <property type="evidence" value="ECO:0007669"/>
    <property type="project" value="UniProtKB-UniRule"/>
</dbReference>
<dbReference type="PANTHER" id="PTHR11993">
    <property type="entry name" value="NADH-UBIQUINONE OXIDOREDUCTASE 49 KDA SUBUNIT"/>
    <property type="match status" value="1"/>
</dbReference>
<reference evidence="6 8" key="1">
    <citation type="submission" date="2023-07" db="EMBL/GenBank/DDBJ databases">
        <title>Unpublished Manusciprt.</title>
        <authorList>
            <person name="Aydin F."/>
            <person name="Tarhane S."/>
            <person name="Saticioglu I.B."/>
            <person name="Karakaya E."/>
            <person name="Abay S."/>
            <person name="Guran O."/>
            <person name="Bozkurt E."/>
            <person name="Uzum N."/>
            <person name="Olgun K."/>
            <person name="Jablonski D."/>
        </authorList>
    </citation>
    <scope>NUCLEOTIDE SEQUENCE</scope>
    <source>
        <strain evidence="8">faydin-H75</strain>
        <strain evidence="6">Faydin-H76</strain>
    </source>
</reference>
<dbReference type="PANTHER" id="PTHR11993:SF10">
    <property type="entry name" value="NADH DEHYDROGENASE [UBIQUINONE] IRON-SULFUR PROTEIN 2, MITOCHONDRIAL"/>
    <property type="match status" value="1"/>
</dbReference>
<accession>A0AA90PRF9</accession>
<comment type="subcellular location">
    <subcellularLocation>
        <location evidence="2">Cell membrane</location>
        <topology evidence="2">Peripheral membrane protein</topology>
        <orientation evidence="2">Cytoplasmic side</orientation>
    </subcellularLocation>
</comment>
<keyword evidence="8" id="KW-1185">Reference proteome</keyword>
<dbReference type="Proteomes" id="UP001177258">
    <property type="component" value="Unassembled WGS sequence"/>
</dbReference>
<name>A0AA90PRF9_9HELI</name>
<organism evidence="6 7">
    <name type="scientific">Helicobacter cappadocius</name>
    <dbReference type="NCBI Taxonomy" id="3063998"/>
    <lineage>
        <taxon>Bacteria</taxon>
        <taxon>Pseudomonadati</taxon>
        <taxon>Campylobacterota</taxon>
        <taxon>Epsilonproteobacteria</taxon>
        <taxon>Campylobacterales</taxon>
        <taxon>Helicobacteraceae</taxon>
        <taxon>Helicobacter</taxon>
    </lineage>
</organism>
<dbReference type="RefSeq" id="WP_305517546.1">
    <property type="nucleotide sequence ID" value="NZ_JAUPEV010000012.1"/>
</dbReference>
<keyword evidence="1 2" id="KW-0472">Membrane</keyword>
<evidence type="ECO:0000256" key="2">
    <source>
        <dbReference type="HAMAP-Rule" id="MF_01358"/>
    </source>
</evidence>
<sequence>MAQIYTKLKPQFENIVFEQDDNKMIINFGPQHPSAHGQLRLILELDGEKVIKATPDIGYLHRGIEKLAENMIYNEFMPTTDRLDYTSATSNNYAFAHAVEKLLDIEIPKRAQVIRTMLLELNRIISHIMFVAVHGMDVGALSMFLYCFKTREYGLDLMEEYCGARLTHNAIRIGGVPLDLPSRWIENLKKFIQETHNTIALIEGLLDNNRIWRSRLENVGTISAEVAKNWGLSGIMLRASGIAYDVRKEDPYELYSELDFSVPITNSGDSYGRYRLYMEEMRESIKILEQLIEMYPKTDSILMAKAPDYISSTKEDIMTQNYALMQHFVLVTQGMRPPKGEVYAPTESPKGELGFFINSQGNPYPHRLKIKAPSFYHIGCLQDILIGHYLADVVTIIGSTNAVFGEVDR</sequence>
<evidence type="ECO:0000313" key="5">
    <source>
        <dbReference type="EMBL" id="MDO7253706.1"/>
    </source>
</evidence>
<evidence type="ECO:0000313" key="8">
    <source>
        <dbReference type="Proteomes" id="UP001240777"/>
    </source>
</evidence>
<dbReference type="NCBIfam" id="NF004739">
    <property type="entry name" value="PRK06075.1"/>
    <property type="match status" value="1"/>
</dbReference>
<dbReference type="Pfam" id="PF00346">
    <property type="entry name" value="Complex1_49kDa"/>
    <property type="match status" value="1"/>
</dbReference>
<keyword evidence="2" id="KW-1278">Translocase</keyword>
<comment type="subunit">
    <text evidence="2">NDH-1 is composed of 14 different subunits. Subunits NuoB, C, D, E, F, and G constitute the peripheral sector of the complex.</text>
</comment>
<dbReference type="EC" id="7.1.1.-" evidence="2"/>
<comment type="function">
    <text evidence="2">NDH-1 shuttles electrons from NADH, via FMN and iron-sulfur (Fe-S) centers, to quinones in the respiratory chain. The immediate electron acceptor for the enzyme in this species is believed to be ubiquinone. Couples the redox reaction to proton translocation (for every two electrons transferred, four hydrogen ions are translocated across the cytoplasmic membrane), and thus conserves the redox energy in a proton gradient.</text>
</comment>
<dbReference type="GO" id="GO:0048038">
    <property type="term" value="F:quinone binding"/>
    <property type="evidence" value="ECO:0007669"/>
    <property type="project" value="UniProtKB-KW"/>
</dbReference>
<dbReference type="GO" id="GO:0005886">
    <property type="term" value="C:plasma membrane"/>
    <property type="evidence" value="ECO:0007669"/>
    <property type="project" value="UniProtKB-SubCell"/>
</dbReference>
<dbReference type="NCBIfam" id="TIGR01962">
    <property type="entry name" value="NuoD"/>
    <property type="match status" value="1"/>
</dbReference>
<reference evidence="5 7" key="3">
    <citation type="journal article" date="2024" name="Syst. Appl. Microbiol.">
        <title>Helicobacter cappadocius sp. nov., from lizards: The first psychrotrophic Helicobacter species.</title>
        <authorList>
            <person name="Aydin F."/>
            <person name="Tarhane S."/>
            <person name="Karakaya E."/>
            <person name="Abay S."/>
            <person name="Kayman T."/>
            <person name="Guran O."/>
            <person name="Bozkurt E."/>
            <person name="Uzum N."/>
            <person name="Avci A."/>
            <person name="Olgun K."/>
            <person name="Jablonski D."/>
            <person name="Guran C."/>
            <person name="Burcin Saticioglu I."/>
        </authorList>
    </citation>
    <scope>NUCLEOTIDE SEQUENCE [LARGE SCALE GENOMIC DNA]</scope>
    <source>
        <strain evidence="5">Faydin-H75</strain>
        <strain evidence="7">faydin-H76</strain>
    </source>
</reference>
<dbReference type="HAMAP" id="MF_01358">
    <property type="entry name" value="NDH1_NuoD"/>
    <property type="match status" value="1"/>
</dbReference>
<dbReference type="EMBL" id="JAUYZK010000012">
    <property type="protein sequence ID" value="MDP2539606.1"/>
    <property type="molecule type" value="Genomic_DNA"/>
</dbReference>
<evidence type="ECO:0000313" key="6">
    <source>
        <dbReference type="EMBL" id="MDP2539606.1"/>
    </source>
</evidence>
<dbReference type="EMBL" id="JAUPEV010000012">
    <property type="protein sequence ID" value="MDO7253706.1"/>
    <property type="molecule type" value="Genomic_DNA"/>
</dbReference>
<keyword evidence="2" id="KW-1003">Cell membrane</keyword>
<dbReference type="InterPro" id="IPR022885">
    <property type="entry name" value="NDH1_su_D/H"/>
</dbReference>
<reference evidence="5" key="2">
    <citation type="submission" date="2023-07" db="EMBL/GenBank/DDBJ databases">
        <authorList>
            <person name="Aydin F."/>
            <person name="Tarhane S."/>
            <person name="Saticioglu I.B."/>
            <person name="Karakaya E."/>
            <person name="Abay S."/>
            <person name="Guran O."/>
            <person name="Bozkurt E."/>
            <person name="Uzum N."/>
            <person name="Olgun K."/>
            <person name="Jablonski D."/>
        </authorList>
    </citation>
    <scope>NUCLEOTIDE SEQUENCE</scope>
    <source>
        <strain evidence="5">Faydin-H75</strain>
    </source>
</reference>
<comment type="caution">
    <text evidence="6">The sequence shown here is derived from an EMBL/GenBank/DDBJ whole genome shotgun (WGS) entry which is preliminary data.</text>
</comment>
<dbReference type="SUPFAM" id="SSF56762">
    <property type="entry name" value="HydB/Nqo4-like"/>
    <property type="match status" value="1"/>
</dbReference>
<comment type="catalytic activity">
    <reaction evidence="2">
        <text>a quinone + NADH + 5 H(+)(in) = a quinol + NAD(+) + 4 H(+)(out)</text>
        <dbReference type="Rhea" id="RHEA:57888"/>
        <dbReference type="ChEBI" id="CHEBI:15378"/>
        <dbReference type="ChEBI" id="CHEBI:24646"/>
        <dbReference type="ChEBI" id="CHEBI:57540"/>
        <dbReference type="ChEBI" id="CHEBI:57945"/>
        <dbReference type="ChEBI" id="CHEBI:132124"/>
    </reaction>
</comment>
<dbReference type="InterPro" id="IPR029014">
    <property type="entry name" value="NiFe-Hase_large"/>
</dbReference>